<evidence type="ECO:0000256" key="1">
    <source>
        <dbReference type="ARBA" id="ARBA00004418"/>
    </source>
</evidence>
<evidence type="ECO:0000313" key="8">
    <source>
        <dbReference type="EMBL" id="GGX69803.1"/>
    </source>
</evidence>
<evidence type="ECO:0000256" key="2">
    <source>
        <dbReference type="ARBA" id="ARBA00008150"/>
    </source>
</evidence>
<sequence>MKRLLLVIVCLMSMPAFAMEWQWLNEMRSAIRDMSYQGEYLHRRGDETSVFSIAHATRDGEAVELLQQLDGSMIEVLREGDRVVCYYPKGSEDLVDRAIPAAPFSQMGPMQLERIAKSYRAMAMGEARVAGRDARVVSLSADDWRYQHKLWLDKATGLLLQSEIRGQDGTVLEQFRYTRLTIGEPVSDQALQPSLAKAQVRQQTQYRSEPEQPDAGGFVTEPGWLPPMFELEMTERHTGSDGWMEKRVYSDGLATFSVFVEPAMDEDPMDSQARMGATHAVMQQQGDLMVTVIGEIPVETARRLLSSVQRVQ</sequence>
<organism evidence="8 9">
    <name type="scientific">Saccharospirillum salsuginis</name>
    <dbReference type="NCBI Taxonomy" id="418750"/>
    <lineage>
        <taxon>Bacteria</taxon>
        <taxon>Pseudomonadati</taxon>
        <taxon>Pseudomonadota</taxon>
        <taxon>Gammaproteobacteria</taxon>
        <taxon>Oceanospirillales</taxon>
        <taxon>Saccharospirillaceae</taxon>
        <taxon>Saccharospirillum</taxon>
    </lineage>
</organism>
<dbReference type="InterPro" id="IPR005588">
    <property type="entry name" value="MucB_RseB"/>
</dbReference>
<dbReference type="AlphaFoldDB" id="A0A918KPT3"/>
<dbReference type="RefSeq" id="WP_189612394.1">
    <property type="nucleotide sequence ID" value="NZ_BMXR01000013.1"/>
</dbReference>
<dbReference type="PANTHER" id="PTHR38782:SF1">
    <property type="entry name" value="SIGMA-E FACTOR REGULATORY PROTEIN RSEB"/>
    <property type="match status" value="1"/>
</dbReference>
<feature type="signal peptide" evidence="5">
    <location>
        <begin position="1"/>
        <end position="18"/>
    </location>
</feature>
<gene>
    <name evidence="8" type="primary">mucB</name>
    <name evidence="8" type="ORF">GCM10007392_41750</name>
</gene>
<dbReference type="PIRSF" id="PIRSF005427">
    <property type="entry name" value="RseB"/>
    <property type="match status" value="1"/>
</dbReference>
<keyword evidence="4" id="KW-0574">Periplasm</keyword>
<keyword evidence="3 5" id="KW-0732">Signal</keyword>
<dbReference type="GO" id="GO:0045152">
    <property type="term" value="F:antisigma factor binding"/>
    <property type="evidence" value="ECO:0007669"/>
    <property type="project" value="TreeGrafter"/>
</dbReference>
<dbReference type="Proteomes" id="UP000626148">
    <property type="component" value="Unassembled WGS sequence"/>
</dbReference>
<name>A0A918KPT3_9GAMM</name>
<dbReference type="Gene3D" id="3.30.200.100">
    <property type="entry name" value="MucB/RseB, C-terminal domain"/>
    <property type="match status" value="1"/>
</dbReference>
<feature type="domain" description="MucB/RseB C-terminal" evidence="7">
    <location>
        <begin position="223"/>
        <end position="309"/>
    </location>
</feature>
<evidence type="ECO:0000256" key="3">
    <source>
        <dbReference type="ARBA" id="ARBA00022729"/>
    </source>
</evidence>
<dbReference type="GO" id="GO:0030288">
    <property type="term" value="C:outer membrane-bounded periplasmic space"/>
    <property type="evidence" value="ECO:0007669"/>
    <property type="project" value="TreeGrafter"/>
</dbReference>
<dbReference type="InterPro" id="IPR033434">
    <property type="entry name" value="MucB/RseB_N"/>
</dbReference>
<keyword evidence="9" id="KW-1185">Reference proteome</keyword>
<dbReference type="InterPro" id="IPR033436">
    <property type="entry name" value="MucB/RseB_C"/>
</dbReference>
<comment type="subcellular location">
    <subcellularLocation>
        <location evidence="1">Periplasm</location>
    </subcellularLocation>
</comment>
<dbReference type="CDD" id="cd16327">
    <property type="entry name" value="RseB"/>
    <property type="match status" value="1"/>
</dbReference>
<dbReference type="InterPro" id="IPR038484">
    <property type="entry name" value="MucB/RseB_C_sf"/>
</dbReference>
<comment type="similarity">
    <text evidence="2">Belongs to the RseB family.</text>
</comment>
<dbReference type="Gene3D" id="2.50.20.10">
    <property type="entry name" value="Lipoprotein localisation LolA/LolB/LppX"/>
    <property type="match status" value="1"/>
</dbReference>
<dbReference type="Pfam" id="PF03888">
    <property type="entry name" value="MucB_RseB"/>
    <property type="match status" value="1"/>
</dbReference>
<feature type="domain" description="MucB/RseB N-terminal" evidence="6">
    <location>
        <begin position="22"/>
        <end position="194"/>
    </location>
</feature>
<reference evidence="8" key="2">
    <citation type="submission" date="2020-09" db="EMBL/GenBank/DDBJ databases">
        <authorList>
            <person name="Sun Q."/>
            <person name="Kim S."/>
        </authorList>
    </citation>
    <scope>NUCLEOTIDE SEQUENCE</scope>
    <source>
        <strain evidence="8">KCTC 22169</strain>
    </source>
</reference>
<dbReference type="Pfam" id="PF17188">
    <property type="entry name" value="MucB_RseB_C"/>
    <property type="match status" value="1"/>
</dbReference>
<comment type="caution">
    <text evidence="8">The sequence shown here is derived from an EMBL/GenBank/DDBJ whole genome shotgun (WGS) entry which is preliminary data.</text>
</comment>
<dbReference type="PANTHER" id="PTHR38782">
    <property type="match status" value="1"/>
</dbReference>
<dbReference type="EMBL" id="BMXR01000013">
    <property type="protein sequence ID" value="GGX69803.1"/>
    <property type="molecule type" value="Genomic_DNA"/>
</dbReference>
<proteinExistence type="inferred from homology"/>
<dbReference type="GO" id="GO:0032885">
    <property type="term" value="P:regulation of polysaccharide biosynthetic process"/>
    <property type="evidence" value="ECO:0007669"/>
    <property type="project" value="TreeGrafter"/>
</dbReference>
<accession>A0A918KPT3</accession>
<evidence type="ECO:0000259" key="7">
    <source>
        <dbReference type="Pfam" id="PF17188"/>
    </source>
</evidence>
<protein>
    <submittedName>
        <fullName evidence="8">Sigma factor AlgU regulatory protein MucB</fullName>
    </submittedName>
</protein>
<evidence type="ECO:0000256" key="4">
    <source>
        <dbReference type="ARBA" id="ARBA00022764"/>
    </source>
</evidence>
<evidence type="ECO:0000259" key="6">
    <source>
        <dbReference type="Pfam" id="PF03888"/>
    </source>
</evidence>
<reference evidence="8" key="1">
    <citation type="journal article" date="2014" name="Int. J. Syst. Evol. Microbiol.">
        <title>Complete genome sequence of Corynebacterium casei LMG S-19264T (=DSM 44701T), isolated from a smear-ripened cheese.</title>
        <authorList>
            <consortium name="US DOE Joint Genome Institute (JGI-PGF)"/>
            <person name="Walter F."/>
            <person name="Albersmeier A."/>
            <person name="Kalinowski J."/>
            <person name="Ruckert C."/>
        </authorList>
    </citation>
    <scope>NUCLEOTIDE SEQUENCE</scope>
    <source>
        <strain evidence="8">KCTC 22169</strain>
    </source>
</reference>
<feature type="chain" id="PRO_5037479865" evidence="5">
    <location>
        <begin position="19"/>
        <end position="312"/>
    </location>
</feature>
<evidence type="ECO:0000313" key="9">
    <source>
        <dbReference type="Proteomes" id="UP000626148"/>
    </source>
</evidence>
<evidence type="ECO:0000256" key="5">
    <source>
        <dbReference type="SAM" id="SignalP"/>
    </source>
</evidence>